<name>A0A6N7ZDU5_9MICO</name>
<dbReference type="RefSeq" id="WP_155097966.1">
    <property type="nucleotide sequence ID" value="NZ_WMKA01000002.1"/>
</dbReference>
<sequence>MFPLANGAHSAASAVLELLAWVSAVAARVPGRLGVIAGEVRQTAVEWGLPVREVSDLYAAFPGRLALAVGAVALVCAVVALVHALRERRDDASPDARASHVSGR</sequence>
<evidence type="ECO:0000313" key="2">
    <source>
        <dbReference type="EMBL" id="MTG87613.1"/>
    </source>
</evidence>
<keyword evidence="1" id="KW-0472">Membrane</keyword>
<dbReference type="Proteomes" id="UP000440668">
    <property type="component" value="Unassembled WGS sequence"/>
</dbReference>
<keyword evidence="1" id="KW-0812">Transmembrane</keyword>
<gene>
    <name evidence="2" type="ORF">GJV82_01380</name>
</gene>
<accession>A0A6N7ZDU5</accession>
<dbReference type="AlphaFoldDB" id="A0A6N7ZDU5"/>
<comment type="caution">
    <text evidence="2">The sequence shown here is derived from an EMBL/GenBank/DDBJ whole genome shotgun (WGS) entry which is preliminary data.</text>
</comment>
<reference evidence="2 3" key="1">
    <citation type="submission" date="2019-11" db="EMBL/GenBank/DDBJ databases">
        <title>Cellulosimicrobium composti sp. nov. isolated from a compost.</title>
        <authorList>
            <person name="Yang Y."/>
        </authorList>
    </citation>
    <scope>NUCLEOTIDE SEQUENCE [LARGE SCALE GENOMIC DNA]</scope>
    <source>
        <strain evidence="2 3">BIT-GX5</strain>
    </source>
</reference>
<evidence type="ECO:0000313" key="3">
    <source>
        <dbReference type="Proteomes" id="UP000440668"/>
    </source>
</evidence>
<evidence type="ECO:0000256" key="1">
    <source>
        <dbReference type="SAM" id="Phobius"/>
    </source>
</evidence>
<keyword evidence="1" id="KW-1133">Transmembrane helix</keyword>
<organism evidence="2 3">
    <name type="scientific">Cellulosimicrobium composti</name>
    <dbReference type="NCBI Taxonomy" id="2672572"/>
    <lineage>
        <taxon>Bacteria</taxon>
        <taxon>Bacillati</taxon>
        <taxon>Actinomycetota</taxon>
        <taxon>Actinomycetes</taxon>
        <taxon>Micrococcales</taxon>
        <taxon>Promicromonosporaceae</taxon>
        <taxon>Cellulosimicrobium</taxon>
    </lineage>
</organism>
<proteinExistence type="predicted"/>
<feature type="transmembrane region" description="Helical" evidence="1">
    <location>
        <begin position="65"/>
        <end position="85"/>
    </location>
</feature>
<protein>
    <submittedName>
        <fullName evidence="2">Uncharacterized protein</fullName>
    </submittedName>
</protein>
<dbReference type="EMBL" id="WMKA01000002">
    <property type="protein sequence ID" value="MTG87613.1"/>
    <property type="molecule type" value="Genomic_DNA"/>
</dbReference>